<dbReference type="Proteomes" id="UP000636800">
    <property type="component" value="Chromosome 7"/>
</dbReference>
<keyword evidence="3" id="KW-0808">Transferase</keyword>
<dbReference type="PROSITE" id="PS50011">
    <property type="entry name" value="PROTEIN_KINASE_DOM"/>
    <property type="match status" value="1"/>
</dbReference>
<keyword evidence="2" id="KW-0723">Serine/threonine-protein kinase</keyword>
<dbReference type="EMBL" id="JADCNL010000007">
    <property type="protein sequence ID" value="KAG0473703.1"/>
    <property type="molecule type" value="Genomic_DNA"/>
</dbReference>
<name>A0A835QSD9_VANPL</name>
<dbReference type="PANTHER" id="PTHR45998">
    <property type="entry name" value="SERINE/THREONINE-PROTEIN KINASE 16"/>
    <property type="match status" value="1"/>
</dbReference>
<reference evidence="10 11" key="1">
    <citation type="journal article" date="2020" name="Nat. Food">
        <title>A phased Vanilla planifolia genome enables genetic improvement of flavour and production.</title>
        <authorList>
            <person name="Hasing T."/>
            <person name="Tang H."/>
            <person name="Brym M."/>
            <person name="Khazi F."/>
            <person name="Huang T."/>
            <person name="Chambers A.H."/>
        </authorList>
    </citation>
    <scope>NUCLEOTIDE SEQUENCE [LARGE SCALE GENOMIC DNA]</scope>
    <source>
        <tissue evidence="10">Leaf</tissue>
    </source>
</reference>
<dbReference type="Gene3D" id="1.10.510.10">
    <property type="entry name" value="Transferase(Phosphotransferase) domain 1"/>
    <property type="match status" value="1"/>
</dbReference>
<comment type="caution">
    <text evidence="10">The sequence shown here is derived from an EMBL/GenBank/DDBJ whole genome shotgun (WGS) entry which is preliminary data.</text>
</comment>
<dbReference type="EC" id="2.7.11.1" evidence="1"/>
<proteinExistence type="predicted"/>
<dbReference type="Pfam" id="PF00069">
    <property type="entry name" value="Pkinase"/>
    <property type="match status" value="1"/>
</dbReference>
<keyword evidence="4" id="KW-0547">Nucleotide-binding</keyword>
<evidence type="ECO:0000313" key="10">
    <source>
        <dbReference type="EMBL" id="KAG0473703.1"/>
    </source>
</evidence>
<evidence type="ECO:0000256" key="5">
    <source>
        <dbReference type="ARBA" id="ARBA00022777"/>
    </source>
</evidence>
<evidence type="ECO:0000256" key="7">
    <source>
        <dbReference type="ARBA" id="ARBA00047899"/>
    </source>
</evidence>
<comment type="catalytic activity">
    <reaction evidence="8">
        <text>L-seryl-[protein] + ATP = O-phospho-L-seryl-[protein] + ADP + H(+)</text>
        <dbReference type="Rhea" id="RHEA:17989"/>
        <dbReference type="Rhea" id="RHEA-COMP:9863"/>
        <dbReference type="Rhea" id="RHEA-COMP:11604"/>
        <dbReference type="ChEBI" id="CHEBI:15378"/>
        <dbReference type="ChEBI" id="CHEBI:29999"/>
        <dbReference type="ChEBI" id="CHEBI:30616"/>
        <dbReference type="ChEBI" id="CHEBI:83421"/>
        <dbReference type="ChEBI" id="CHEBI:456216"/>
        <dbReference type="EC" id="2.7.11.1"/>
    </reaction>
</comment>
<keyword evidence="6" id="KW-0067">ATP-binding</keyword>
<dbReference type="SUPFAM" id="SSF56112">
    <property type="entry name" value="Protein kinase-like (PK-like)"/>
    <property type="match status" value="1"/>
</dbReference>
<dbReference type="InterPro" id="IPR000719">
    <property type="entry name" value="Prot_kinase_dom"/>
</dbReference>
<dbReference type="PANTHER" id="PTHR45998:SF2">
    <property type="entry name" value="SERINE_THREONINE-PROTEIN KINASE 16"/>
    <property type="match status" value="1"/>
</dbReference>
<keyword evidence="11" id="KW-1185">Reference proteome</keyword>
<dbReference type="PROSITE" id="PS00108">
    <property type="entry name" value="PROTEIN_KINASE_ST"/>
    <property type="match status" value="1"/>
</dbReference>
<feature type="domain" description="Protein kinase" evidence="9">
    <location>
        <begin position="88"/>
        <end position="381"/>
    </location>
</feature>
<keyword evidence="5" id="KW-0418">Kinase</keyword>
<dbReference type="GO" id="GO:0004674">
    <property type="term" value="F:protein serine/threonine kinase activity"/>
    <property type="evidence" value="ECO:0007669"/>
    <property type="project" value="UniProtKB-KW"/>
</dbReference>
<organism evidence="10 11">
    <name type="scientific">Vanilla planifolia</name>
    <name type="common">Vanilla</name>
    <dbReference type="NCBI Taxonomy" id="51239"/>
    <lineage>
        <taxon>Eukaryota</taxon>
        <taxon>Viridiplantae</taxon>
        <taxon>Streptophyta</taxon>
        <taxon>Embryophyta</taxon>
        <taxon>Tracheophyta</taxon>
        <taxon>Spermatophyta</taxon>
        <taxon>Magnoliopsida</taxon>
        <taxon>Liliopsida</taxon>
        <taxon>Asparagales</taxon>
        <taxon>Orchidaceae</taxon>
        <taxon>Vanilloideae</taxon>
        <taxon>Vanilleae</taxon>
        <taxon>Vanilla</taxon>
    </lineage>
</organism>
<evidence type="ECO:0000256" key="8">
    <source>
        <dbReference type="ARBA" id="ARBA00048679"/>
    </source>
</evidence>
<dbReference type="InterPro" id="IPR008271">
    <property type="entry name" value="Ser/Thr_kinase_AS"/>
</dbReference>
<dbReference type="InterPro" id="IPR011009">
    <property type="entry name" value="Kinase-like_dom_sf"/>
</dbReference>
<sequence>MIQVASSAPSTSPAKGRRRLKWFGMLKAMTCREVEASQFEQLKLKMATPSERFSDLTDDSSLLRGRLDQSEPIQNCEAARGRGFAYVYLVKEVVSDGDADHSEISKKKFKNSDNVTYALKKIFIQSEEQLALVKEEIHVSSLFSHPNLLPLLDHAIIAVKGAQEGIWNYEAYLLFPVHLDGTLFDIAKLMQSKKEFYSPLTVLQIFGQICAGLKHMHSFTPPYAHNDVKPGNILVTHRSGQLPLAILMDFGSTRPAKWEIRSRSEALQLQEWAAEHCSAPFRAPELWDCPSHADIDSKTDIWALGCTLFAIMYGVSPFEYALDSGGSLQLAIMNAQVKWPSGPNPPYPESLHQFVTWMLHPQPAIRPYIDDIITHVDNCLFWRTVVIRDSEGLFKWAFF</sequence>
<dbReference type="InterPro" id="IPR052239">
    <property type="entry name" value="Ser/Thr-specific_kinases"/>
</dbReference>
<comment type="catalytic activity">
    <reaction evidence="7">
        <text>L-threonyl-[protein] + ATP = O-phospho-L-threonyl-[protein] + ADP + H(+)</text>
        <dbReference type="Rhea" id="RHEA:46608"/>
        <dbReference type="Rhea" id="RHEA-COMP:11060"/>
        <dbReference type="Rhea" id="RHEA-COMP:11605"/>
        <dbReference type="ChEBI" id="CHEBI:15378"/>
        <dbReference type="ChEBI" id="CHEBI:30013"/>
        <dbReference type="ChEBI" id="CHEBI:30616"/>
        <dbReference type="ChEBI" id="CHEBI:61977"/>
        <dbReference type="ChEBI" id="CHEBI:456216"/>
        <dbReference type="EC" id="2.7.11.1"/>
    </reaction>
</comment>
<evidence type="ECO:0000256" key="6">
    <source>
        <dbReference type="ARBA" id="ARBA00022840"/>
    </source>
</evidence>
<evidence type="ECO:0000256" key="2">
    <source>
        <dbReference type="ARBA" id="ARBA00022527"/>
    </source>
</evidence>
<dbReference type="GO" id="GO:0005524">
    <property type="term" value="F:ATP binding"/>
    <property type="evidence" value="ECO:0007669"/>
    <property type="project" value="UniProtKB-KW"/>
</dbReference>
<evidence type="ECO:0000313" key="11">
    <source>
        <dbReference type="Proteomes" id="UP000636800"/>
    </source>
</evidence>
<evidence type="ECO:0000256" key="3">
    <source>
        <dbReference type="ARBA" id="ARBA00022679"/>
    </source>
</evidence>
<protein>
    <recommendedName>
        <fullName evidence="1">non-specific serine/threonine protein kinase</fullName>
        <ecNumber evidence="1">2.7.11.1</ecNumber>
    </recommendedName>
</protein>
<gene>
    <name evidence="10" type="ORF">HPP92_015560</name>
</gene>
<dbReference type="GO" id="GO:0005737">
    <property type="term" value="C:cytoplasm"/>
    <property type="evidence" value="ECO:0007669"/>
    <property type="project" value="TreeGrafter"/>
</dbReference>
<dbReference type="AlphaFoldDB" id="A0A835QSD9"/>
<evidence type="ECO:0000256" key="1">
    <source>
        <dbReference type="ARBA" id="ARBA00012513"/>
    </source>
</evidence>
<dbReference type="SMART" id="SM00220">
    <property type="entry name" value="S_TKc"/>
    <property type="match status" value="1"/>
</dbReference>
<accession>A0A835QSD9</accession>
<evidence type="ECO:0000259" key="9">
    <source>
        <dbReference type="PROSITE" id="PS50011"/>
    </source>
</evidence>
<evidence type="ECO:0000256" key="4">
    <source>
        <dbReference type="ARBA" id="ARBA00022741"/>
    </source>
</evidence>